<evidence type="ECO:0000256" key="3">
    <source>
        <dbReference type="ARBA" id="ARBA00012929"/>
    </source>
</evidence>
<dbReference type="Gene3D" id="3.90.25.10">
    <property type="entry name" value="UDP-galactose 4-epimerase, domain 1"/>
    <property type="match status" value="1"/>
</dbReference>
<dbReference type="PANTHER" id="PTHR10491:SF4">
    <property type="entry name" value="METHIONINE ADENOSYLTRANSFERASE 2 SUBUNIT BETA"/>
    <property type="match status" value="1"/>
</dbReference>
<proteinExistence type="inferred from homology"/>
<dbReference type="Pfam" id="PF04321">
    <property type="entry name" value="RmlD_sub_bind"/>
    <property type="match status" value="1"/>
</dbReference>
<name>A0ABV7YU89_9BACT</name>
<dbReference type="Gene3D" id="3.40.50.720">
    <property type="entry name" value="NAD(P)-binding Rossmann-like Domain"/>
    <property type="match status" value="1"/>
</dbReference>
<evidence type="ECO:0000313" key="8">
    <source>
        <dbReference type="EMBL" id="MFC3809458.1"/>
    </source>
</evidence>
<keyword evidence="6 8" id="KW-0560">Oxidoreductase</keyword>
<evidence type="ECO:0000256" key="2">
    <source>
        <dbReference type="ARBA" id="ARBA00010944"/>
    </source>
</evidence>
<dbReference type="NCBIfam" id="TIGR01214">
    <property type="entry name" value="rmlD"/>
    <property type="match status" value="1"/>
</dbReference>
<dbReference type="PANTHER" id="PTHR10491">
    <property type="entry name" value="DTDP-4-DEHYDRORHAMNOSE REDUCTASE"/>
    <property type="match status" value="1"/>
</dbReference>
<dbReference type="SUPFAM" id="SSF51735">
    <property type="entry name" value="NAD(P)-binding Rossmann-fold domains"/>
    <property type="match status" value="1"/>
</dbReference>
<dbReference type="InterPro" id="IPR036291">
    <property type="entry name" value="NAD(P)-bd_dom_sf"/>
</dbReference>
<accession>A0ABV7YU89</accession>
<keyword evidence="9" id="KW-1185">Reference proteome</keyword>
<dbReference type="InterPro" id="IPR005913">
    <property type="entry name" value="dTDP_dehydrorham_reduct"/>
</dbReference>
<evidence type="ECO:0000256" key="6">
    <source>
        <dbReference type="RuleBase" id="RU364082"/>
    </source>
</evidence>
<feature type="domain" description="RmlD-like substrate binding" evidence="7">
    <location>
        <begin position="1"/>
        <end position="280"/>
    </location>
</feature>
<comment type="pathway">
    <text evidence="1 6">Carbohydrate biosynthesis; dTDP-L-rhamnose biosynthesis.</text>
</comment>
<comment type="catalytic activity">
    <reaction evidence="5">
        <text>dTDP-beta-L-rhamnose + NADP(+) = dTDP-4-dehydro-beta-L-rhamnose + NADPH + H(+)</text>
        <dbReference type="Rhea" id="RHEA:21796"/>
        <dbReference type="ChEBI" id="CHEBI:15378"/>
        <dbReference type="ChEBI" id="CHEBI:57510"/>
        <dbReference type="ChEBI" id="CHEBI:57783"/>
        <dbReference type="ChEBI" id="CHEBI:58349"/>
        <dbReference type="ChEBI" id="CHEBI:62830"/>
        <dbReference type="EC" id="1.1.1.133"/>
    </reaction>
</comment>
<protein>
    <recommendedName>
        <fullName evidence="4 6">dTDP-4-dehydrorhamnose reductase</fullName>
        <ecNumber evidence="3 6">1.1.1.133</ecNumber>
    </recommendedName>
</protein>
<dbReference type="CDD" id="cd05254">
    <property type="entry name" value="dTDP_HR_like_SDR_e"/>
    <property type="match status" value="1"/>
</dbReference>
<dbReference type="Proteomes" id="UP001595616">
    <property type="component" value="Unassembled WGS sequence"/>
</dbReference>
<dbReference type="RefSeq" id="WP_379834544.1">
    <property type="nucleotide sequence ID" value="NZ_JBHRYQ010000001.1"/>
</dbReference>
<gene>
    <name evidence="8" type="primary">rfbD</name>
    <name evidence="8" type="ORF">ACFOOI_02215</name>
</gene>
<reference evidence="9" key="1">
    <citation type="journal article" date="2019" name="Int. J. Syst. Evol. Microbiol.">
        <title>The Global Catalogue of Microorganisms (GCM) 10K type strain sequencing project: providing services to taxonomists for standard genome sequencing and annotation.</title>
        <authorList>
            <consortium name="The Broad Institute Genomics Platform"/>
            <consortium name="The Broad Institute Genome Sequencing Center for Infectious Disease"/>
            <person name="Wu L."/>
            <person name="Ma J."/>
        </authorList>
    </citation>
    <scope>NUCLEOTIDE SEQUENCE [LARGE SCALE GENOMIC DNA]</scope>
    <source>
        <strain evidence="9">CECT 7956</strain>
    </source>
</reference>
<comment type="function">
    <text evidence="6">Catalyzes the reduction of dTDP-6-deoxy-L-lyxo-4-hexulose to yield dTDP-L-rhamnose.</text>
</comment>
<dbReference type="EMBL" id="JBHRYQ010000001">
    <property type="protein sequence ID" value="MFC3809458.1"/>
    <property type="molecule type" value="Genomic_DNA"/>
</dbReference>
<comment type="similarity">
    <text evidence="2 6">Belongs to the dTDP-4-dehydrorhamnose reductase family.</text>
</comment>
<sequence length="281" mass="31346">MRVLVLGGNGQLGQCLAKVSAEYTISHVFFADEIIGNILDQNILNTLFTNEEPDFVINCAAYTAVDKAEDEIELAKAINETGAKNVAEVCKAFGATLIHISTDFVFEGNIPALLDEENIACPISVYGSTKLEGEHRVAEVLDNYYILRTSWLYSEFAGNFMKTMLRLANDRTELSVIVDQIGTPTYGVDLARAIFVIITSNKTEYGLYHYSNEGAISWFDFASAIFEISNISIKLNPIKTSEYITKAKRPAFSAMDKSKIKTKFNLEIPYWRESLKISLKS</sequence>
<keyword evidence="6" id="KW-0521">NADP</keyword>
<evidence type="ECO:0000313" key="9">
    <source>
        <dbReference type="Proteomes" id="UP001595616"/>
    </source>
</evidence>
<evidence type="ECO:0000259" key="7">
    <source>
        <dbReference type="Pfam" id="PF04321"/>
    </source>
</evidence>
<evidence type="ECO:0000256" key="5">
    <source>
        <dbReference type="ARBA" id="ARBA00048200"/>
    </source>
</evidence>
<comment type="caution">
    <text evidence="8">The sequence shown here is derived from an EMBL/GenBank/DDBJ whole genome shotgun (WGS) entry which is preliminary data.</text>
</comment>
<dbReference type="EC" id="1.1.1.133" evidence="3 6"/>
<evidence type="ECO:0000256" key="1">
    <source>
        <dbReference type="ARBA" id="ARBA00004781"/>
    </source>
</evidence>
<organism evidence="8 9">
    <name type="scientific">Lacihabitans lacunae</name>
    <dbReference type="NCBI Taxonomy" id="1028214"/>
    <lineage>
        <taxon>Bacteria</taxon>
        <taxon>Pseudomonadati</taxon>
        <taxon>Bacteroidota</taxon>
        <taxon>Cytophagia</taxon>
        <taxon>Cytophagales</taxon>
        <taxon>Leadbetterellaceae</taxon>
        <taxon>Lacihabitans</taxon>
    </lineage>
</organism>
<dbReference type="InterPro" id="IPR029903">
    <property type="entry name" value="RmlD-like-bd"/>
</dbReference>
<evidence type="ECO:0000256" key="4">
    <source>
        <dbReference type="ARBA" id="ARBA00017099"/>
    </source>
</evidence>
<dbReference type="GO" id="GO:0008831">
    <property type="term" value="F:dTDP-4-dehydrorhamnose reductase activity"/>
    <property type="evidence" value="ECO:0007669"/>
    <property type="project" value="UniProtKB-EC"/>
</dbReference>